<dbReference type="OrthoDB" id="6089563at2"/>
<dbReference type="EMBL" id="AONB01000008">
    <property type="protein sequence ID" value="EXJ11199.1"/>
    <property type="molecule type" value="Genomic_DNA"/>
</dbReference>
<accession>W9UVT1</accession>
<sequence length="105" mass="11925">MSIKPHHAKIMHHIASGVLFGFLILWFYAGRSLGFLDWFVSYSPESHAGAALMLAIMLMMTPAFFIWKLANRFIERTLKITGRYYEEGAFADAPKKDDTKPNSPS</sequence>
<comment type="caution">
    <text evidence="2">The sequence shown here is derived from an EMBL/GenBank/DDBJ whole genome shotgun (WGS) entry which is preliminary data.</text>
</comment>
<dbReference type="RefSeq" id="WP_036510555.1">
    <property type="nucleotide sequence ID" value="NZ_AONB01000008.1"/>
</dbReference>
<evidence type="ECO:0000313" key="2">
    <source>
        <dbReference type="EMBL" id="EXJ11199.1"/>
    </source>
</evidence>
<reference evidence="2 3" key="2">
    <citation type="journal article" date="2015" name="Syst. Appl. Microbiol.">
        <title>Nitrincola nitratireducens sp. nov. isolated from a haloalkaline crater lake.</title>
        <authorList>
            <person name="Singh A."/>
            <person name="Vaidya B."/>
            <person name="Tanuku N.R."/>
            <person name="Pinnaka A.K."/>
        </authorList>
    </citation>
    <scope>NUCLEOTIDE SEQUENCE [LARGE SCALE GENOMIC DNA]</scope>
    <source>
        <strain evidence="2 3">AK23</strain>
    </source>
</reference>
<evidence type="ECO:0000256" key="1">
    <source>
        <dbReference type="SAM" id="Phobius"/>
    </source>
</evidence>
<reference evidence="3" key="1">
    <citation type="submission" date="2012-11" db="EMBL/GenBank/DDBJ databases">
        <authorList>
            <person name="Singh A."/>
            <person name="Pinnaka A.K."/>
            <person name="Vaidya B."/>
        </authorList>
    </citation>
    <scope>NUCLEOTIDE SEQUENCE [LARGE SCALE GENOMIC DNA]</scope>
    <source>
        <strain evidence="3">AK23</strain>
    </source>
</reference>
<feature type="transmembrane region" description="Helical" evidence="1">
    <location>
        <begin position="49"/>
        <end position="70"/>
    </location>
</feature>
<evidence type="ECO:0000313" key="3">
    <source>
        <dbReference type="Proteomes" id="UP000019464"/>
    </source>
</evidence>
<dbReference type="Proteomes" id="UP000019464">
    <property type="component" value="Unassembled WGS sequence"/>
</dbReference>
<feature type="transmembrane region" description="Helical" evidence="1">
    <location>
        <begin position="12"/>
        <end position="29"/>
    </location>
</feature>
<protein>
    <submittedName>
        <fullName evidence="2">Uncharacterized protein</fullName>
    </submittedName>
</protein>
<keyword evidence="1" id="KW-1133">Transmembrane helix</keyword>
<name>W9UVT1_9GAMM</name>
<dbReference type="STRING" id="1229521.D791_01986"/>
<keyword evidence="3" id="KW-1185">Reference proteome</keyword>
<dbReference type="AlphaFoldDB" id="W9UVT1"/>
<proteinExistence type="predicted"/>
<keyword evidence="1" id="KW-0812">Transmembrane</keyword>
<keyword evidence="1" id="KW-0472">Membrane</keyword>
<organism evidence="2 3">
    <name type="scientific">Nitrincola nitratireducens</name>
    <dbReference type="NCBI Taxonomy" id="1229521"/>
    <lineage>
        <taxon>Bacteria</taxon>
        <taxon>Pseudomonadati</taxon>
        <taxon>Pseudomonadota</taxon>
        <taxon>Gammaproteobacteria</taxon>
        <taxon>Oceanospirillales</taxon>
        <taxon>Oceanospirillaceae</taxon>
        <taxon>Nitrincola</taxon>
    </lineage>
</organism>
<gene>
    <name evidence="2" type="ORF">D791_01986</name>
</gene>